<dbReference type="GO" id="GO:0006457">
    <property type="term" value="P:protein folding"/>
    <property type="evidence" value="ECO:0007669"/>
    <property type="project" value="TreeGrafter"/>
</dbReference>
<evidence type="ECO:0000256" key="4">
    <source>
        <dbReference type="SAM" id="MobiDB-lite"/>
    </source>
</evidence>
<dbReference type="CDD" id="cd21381">
    <property type="entry name" value="CTWD_TTC4"/>
    <property type="match status" value="1"/>
</dbReference>
<evidence type="ECO:0000256" key="2">
    <source>
        <dbReference type="ARBA" id="ARBA00022803"/>
    </source>
</evidence>
<dbReference type="InterPro" id="IPR044059">
    <property type="entry name" value="Csn1/TTC4_wheel"/>
</dbReference>
<sequence>MTTEDGAASTASAEPPPIQQKTADELIAEMKKVPLFMTSMDDMDEDNDMIQALKAIAYEGTRAEIADNFRVQGNECVKAKQWMNAREFYTKALVALKGPKVPQPGTEGTSNEKVVEIDEEAEAKKENDAAEACYANRALCNLEMKNYGSCNKDCAGALKLNPRNVKAWYRAASACLALDKMPEALDACQSGLKFDPTNTALQTLLTRIERRRDHLVELEDARRKREEREANERATLRLAMRERNIIARETSKAPDMEDAKVQLSDPSDARSLLSLPVIFLYPLHAQSDFVKAFAETETISQHLEYILPPPWDQTQEYNPAAVECYMETSIGGLIKAGKNLSLSKLLGTGKVEVVDGLVSINVVAKSTASQWIEDFKKRRGKQ</sequence>
<keyword evidence="7" id="KW-1185">Reference proteome</keyword>
<evidence type="ECO:0000259" key="5">
    <source>
        <dbReference type="Pfam" id="PF18972"/>
    </source>
</evidence>
<dbReference type="InterPro" id="IPR019734">
    <property type="entry name" value="TPR_rpt"/>
</dbReference>
<proteinExistence type="inferred from homology"/>
<dbReference type="GO" id="GO:0005829">
    <property type="term" value="C:cytosol"/>
    <property type="evidence" value="ECO:0007669"/>
    <property type="project" value="TreeGrafter"/>
</dbReference>
<dbReference type="PANTHER" id="PTHR46035:SF1">
    <property type="entry name" value="TETRATRICOPEPTIDE REPEAT PROTEIN 4"/>
    <property type="match status" value="1"/>
</dbReference>
<protein>
    <submittedName>
        <fullName evidence="6">HSP70/90 co-chaperone</fullName>
    </submittedName>
</protein>
<dbReference type="GO" id="GO:0051879">
    <property type="term" value="F:Hsp90 protein binding"/>
    <property type="evidence" value="ECO:0007669"/>
    <property type="project" value="InterPro"/>
</dbReference>
<comment type="similarity">
    <text evidence="3">Belongs to the TTC4 family.</text>
</comment>
<evidence type="ECO:0000256" key="1">
    <source>
        <dbReference type="ARBA" id="ARBA00022737"/>
    </source>
</evidence>
<name>A0AAE0WI79_9PEZI</name>
<dbReference type="SUPFAM" id="SSF48452">
    <property type="entry name" value="TPR-like"/>
    <property type="match status" value="1"/>
</dbReference>
<keyword evidence="2" id="KW-0802">TPR repeat</keyword>
<dbReference type="SMART" id="SM00028">
    <property type="entry name" value="TPR"/>
    <property type="match status" value="3"/>
</dbReference>
<gene>
    <name evidence="6" type="primary">CNS1</name>
    <name evidence="6" type="ORF">LTR78_010483</name>
</gene>
<dbReference type="PANTHER" id="PTHR46035">
    <property type="entry name" value="TETRATRICOPEPTIDE REPEAT PROTEIN 4"/>
    <property type="match status" value="1"/>
</dbReference>
<dbReference type="EMBL" id="JAUTXT010000077">
    <property type="protein sequence ID" value="KAK3669608.1"/>
    <property type="molecule type" value="Genomic_DNA"/>
</dbReference>
<dbReference type="GO" id="GO:0005634">
    <property type="term" value="C:nucleus"/>
    <property type="evidence" value="ECO:0007669"/>
    <property type="project" value="TreeGrafter"/>
</dbReference>
<feature type="domain" description="Cns1/TTC4 wheel" evidence="5">
    <location>
        <begin position="265"/>
        <end position="375"/>
    </location>
</feature>
<dbReference type="InterPro" id="IPR011990">
    <property type="entry name" value="TPR-like_helical_dom_sf"/>
</dbReference>
<comment type="caution">
    <text evidence="6">The sequence shown here is derived from an EMBL/GenBank/DDBJ whole genome shotgun (WGS) entry which is preliminary data.</text>
</comment>
<evidence type="ECO:0000256" key="3">
    <source>
        <dbReference type="ARBA" id="ARBA00023602"/>
    </source>
</evidence>
<accession>A0AAE0WI79</accession>
<dbReference type="Gene3D" id="1.25.40.10">
    <property type="entry name" value="Tetratricopeptide repeat domain"/>
    <property type="match status" value="1"/>
</dbReference>
<dbReference type="Pfam" id="PF18972">
    <property type="entry name" value="Wheel"/>
    <property type="match status" value="1"/>
</dbReference>
<evidence type="ECO:0000313" key="7">
    <source>
        <dbReference type="Proteomes" id="UP001274830"/>
    </source>
</evidence>
<dbReference type="Proteomes" id="UP001274830">
    <property type="component" value="Unassembled WGS sequence"/>
</dbReference>
<organism evidence="6 7">
    <name type="scientific">Recurvomyces mirabilis</name>
    <dbReference type="NCBI Taxonomy" id="574656"/>
    <lineage>
        <taxon>Eukaryota</taxon>
        <taxon>Fungi</taxon>
        <taxon>Dikarya</taxon>
        <taxon>Ascomycota</taxon>
        <taxon>Pezizomycotina</taxon>
        <taxon>Dothideomycetes</taxon>
        <taxon>Dothideomycetidae</taxon>
        <taxon>Mycosphaerellales</taxon>
        <taxon>Teratosphaeriaceae</taxon>
        <taxon>Recurvomyces</taxon>
    </lineage>
</organism>
<dbReference type="GO" id="GO:0030544">
    <property type="term" value="F:Hsp70 protein binding"/>
    <property type="evidence" value="ECO:0007669"/>
    <property type="project" value="TreeGrafter"/>
</dbReference>
<feature type="region of interest" description="Disordered" evidence="4">
    <location>
        <begin position="1"/>
        <end position="23"/>
    </location>
</feature>
<evidence type="ECO:0000313" key="6">
    <source>
        <dbReference type="EMBL" id="KAK3669608.1"/>
    </source>
</evidence>
<dbReference type="Pfam" id="PF14559">
    <property type="entry name" value="TPR_19"/>
    <property type="match status" value="1"/>
</dbReference>
<dbReference type="AlphaFoldDB" id="A0AAE0WI79"/>
<keyword evidence="1" id="KW-0677">Repeat</keyword>
<reference evidence="6" key="1">
    <citation type="submission" date="2023-07" db="EMBL/GenBank/DDBJ databases">
        <title>Black Yeasts Isolated from many extreme environments.</title>
        <authorList>
            <person name="Coleine C."/>
            <person name="Stajich J.E."/>
            <person name="Selbmann L."/>
        </authorList>
    </citation>
    <scope>NUCLEOTIDE SEQUENCE</scope>
    <source>
        <strain evidence="6">CCFEE 5485</strain>
    </source>
</reference>